<dbReference type="InterPro" id="IPR020846">
    <property type="entry name" value="MFS_dom"/>
</dbReference>
<protein>
    <submittedName>
        <fullName evidence="9">MFS transporter</fullName>
    </submittedName>
</protein>
<feature type="transmembrane region" description="Helical" evidence="7">
    <location>
        <begin position="103"/>
        <end position="124"/>
    </location>
</feature>
<feature type="transmembrane region" description="Helical" evidence="7">
    <location>
        <begin position="213"/>
        <end position="232"/>
    </location>
</feature>
<dbReference type="GO" id="GO:0005886">
    <property type="term" value="C:plasma membrane"/>
    <property type="evidence" value="ECO:0007669"/>
    <property type="project" value="UniProtKB-SubCell"/>
</dbReference>
<sequence length="959" mass="102394">MASPRPKLSRSHVPAIAGCYFVASFAALGLPPYLTEILPSLGDPTGRWAGLLYVVPTVFSALGAPFWGCLADRYGRKRLLLRAQLGLSIAFLAAGFANSLPAFTLALVLQGFLGGTFAASNGYLAAALTGDRLSKALTLMQGSARAALVVAPILVGSLSPWVSPHRQYLIMAVLPLAAAVLLVLLPEPDHPSVEVHEVLPEQPPPSLRTLRQLYFFEFAFVFATIISFPYLIALIEQRMPDTSGAVAGALFALPHLCYLVLASSVHRRFLRHSHAGIAAGLGFVALGLAAHAVVETLPGFVVARVLLGIGLTLGLVCLSILAADAARGRAPGRMFGTVEFFSKGGAVAAGAVAAGSNSAFGAAAPVLIGTVAALVTAVSAALLIRPRTTSESPMSVMQSLPPAATAVPRADHVVAHTLLNCLLRELSGPEHQSAVDDGWLLLRLPRAGVVLRVELRRTALIGAHRFSGPVFQEHGVFWSELTWHELADHVRRELALRSGFENEEFLPQIESSHEGVTRALNRTRPVGPDRFLESEQAMLFGHRFHPAPKARTENRDDWAAYGPESRAAFQLRYLAVRAELLAEESLDPEITALVDGLCEVPDGYRLLPAHPWQFSMMRANPLYQAAVERGDVIDLGVGGVPFTATSSVRTLAGPDAFLKFSLNIRITNCLRKNAAYEMTGAVALTRLLAPVLDDLAVRFPGAAVLREPAFRTLALPGADGAADVAVYEGFGLIVRTGLNDVLRPGVTPLMAGAVADEYPTSSAHISHLLDGADDAEIVSWWTAYLRLLIPPVLAAYLDHGVVLEPHLQNVLIGVDANNQPVQVLFRDLEGTKLVDELHTETLAGLPADVAGPMTYDAQRGWDRVVYCLLVNHVSDLLGAVADLSPALEGRLWAEVRAVIAEYADQNGCPPLLAALLAGVPLPAKTNMLTRWGRLPDRSAGYVRLPSPLAESVLAAAADR</sequence>
<keyword evidence="6 7" id="KW-0472">Membrane</keyword>
<comment type="similarity">
    <text evidence="3">Belongs to the IucA/IucC family.</text>
</comment>
<evidence type="ECO:0000256" key="3">
    <source>
        <dbReference type="ARBA" id="ARBA00007832"/>
    </source>
</evidence>
<feature type="transmembrane region" description="Helical" evidence="7">
    <location>
        <begin position="275"/>
        <end position="294"/>
    </location>
</feature>
<evidence type="ECO:0000256" key="7">
    <source>
        <dbReference type="SAM" id="Phobius"/>
    </source>
</evidence>
<comment type="pathway">
    <text evidence="2">Siderophore biosynthesis.</text>
</comment>
<evidence type="ECO:0000259" key="8">
    <source>
        <dbReference type="PROSITE" id="PS50850"/>
    </source>
</evidence>
<dbReference type="PANTHER" id="PTHR34384">
    <property type="entry name" value="L-2,3-DIAMINOPROPANOATE--CITRATE LIGASE"/>
    <property type="match status" value="1"/>
</dbReference>
<reference evidence="9 10" key="1">
    <citation type="submission" date="2019-03" db="EMBL/GenBank/DDBJ databases">
        <title>Draft genome sequences of novel Actinobacteria.</title>
        <authorList>
            <person name="Sahin N."/>
            <person name="Ay H."/>
            <person name="Saygin H."/>
        </authorList>
    </citation>
    <scope>NUCLEOTIDE SEQUENCE [LARGE SCALE GENOMIC DNA]</scope>
    <source>
        <strain evidence="9 10">JCM 30547</strain>
    </source>
</reference>
<organism evidence="9 10">
    <name type="scientific">Kribbella albertanoniae</name>
    <dbReference type="NCBI Taxonomy" id="1266829"/>
    <lineage>
        <taxon>Bacteria</taxon>
        <taxon>Bacillati</taxon>
        <taxon>Actinomycetota</taxon>
        <taxon>Actinomycetes</taxon>
        <taxon>Propionibacteriales</taxon>
        <taxon>Kribbellaceae</taxon>
        <taxon>Kribbella</taxon>
    </lineage>
</organism>
<feature type="transmembrane region" description="Helical" evidence="7">
    <location>
        <begin position="79"/>
        <end position="97"/>
    </location>
</feature>
<evidence type="ECO:0000256" key="4">
    <source>
        <dbReference type="ARBA" id="ARBA00022692"/>
    </source>
</evidence>
<feature type="transmembrane region" description="Helical" evidence="7">
    <location>
        <begin position="144"/>
        <end position="162"/>
    </location>
</feature>
<dbReference type="InterPro" id="IPR007310">
    <property type="entry name" value="Aerobactin_biosyn_IucA/IucC_N"/>
</dbReference>
<evidence type="ECO:0000256" key="5">
    <source>
        <dbReference type="ARBA" id="ARBA00022989"/>
    </source>
</evidence>
<dbReference type="PROSITE" id="PS50850">
    <property type="entry name" value="MFS"/>
    <property type="match status" value="1"/>
</dbReference>
<feature type="domain" description="Major facilitator superfamily (MFS) profile" evidence="8">
    <location>
        <begin position="12"/>
        <end position="389"/>
    </location>
</feature>
<dbReference type="InterPro" id="IPR022770">
    <property type="entry name" value="IucA/IucC-like_C"/>
</dbReference>
<evidence type="ECO:0000256" key="6">
    <source>
        <dbReference type="ARBA" id="ARBA00023136"/>
    </source>
</evidence>
<gene>
    <name evidence="9" type="ORF">E1261_31885</name>
</gene>
<evidence type="ECO:0000256" key="1">
    <source>
        <dbReference type="ARBA" id="ARBA00004651"/>
    </source>
</evidence>
<keyword evidence="5 7" id="KW-1133">Transmembrane helix</keyword>
<dbReference type="GO" id="GO:0016881">
    <property type="term" value="F:acid-amino acid ligase activity"/>
    <property type="evidence" value="ECO:0007669"/>
    <property type="project" value="UniProtKB-ARBA"/>
</dbReference>
<feature type="transmembrane region" description="Helical" evidence="7">
    <location>
        <begin position="168"/>
        <end position="185"/>
    </location>
</feature>
<dbReference type="OrthoDB" id="495728at2"/>
<dbReference type="InterPro" id="IPR037455">
    <property type="entry name" value="LucA/IucC-like"/>
</dbReference>
<comment type="caution">
    <text evidence="9">The sequence shown here is derived from an EMBL/GenBank/DDBJ whole genome shotgun (WGS) entry which is preliminary data.</text>
</comment>
<evidence type="ECO:0000313" key="9">
    <source>
        <dbReference type="EMBL" id="TDC22062.1"/>
    </source>
</evidence>
<dbReference type="InterPro" id="IPR011701">
    <property type="entry name" value="MFS"/>
</dbReference>
<evidence type="ECO:0000313" key="10">
    <source>
        <dbReference type="Proteomes" id="UP000295075"/>
    </source>
</evidence>
<dbReference type="Gene3D" id="1.10.510.40">
    <property type="match status" value="1"/>
</dbReference>
<keyword evidence="4 7" id="KW-0812">Transmembrane</keyword>
<evidence type="ECO:0000256" key="2">
    <source>
        <dbReference type="ARBA" id="ARBA00004924"/>
    </source>
</evidence>
<dbReference type="GO" id="GO:0022857">
    <property type="term" value="F:transmembrane transporter activity"/>
    <property type="evidence" value="ECO:0007669"/>
    <property type="project" value="InterPro"/>
</dbReference>
<name>A0A4R4PJ70_9ACTN</name>
<dbReference type="Pfam" id="PF04183">
    <property type="entry name" value="IucA_IucC"/>
    <property type="match status" value="1"/>
</dbReference>
<dbReference type="Proteomes" id="UP000295075">
    <property type="component" value="Unassembled WGS sequence"/>
</dbReference>
<keyword evidence="10" id="KW-1185">Reference proteome</keyword>
<feature type="transmembrane region" description="Helical" evidence="7">
    <location>
        <begin position="244"/>
        <end position="263"/>
    </location>
</feature>
<feature type="transmembrane region" description="Helical" evidence="7">
    <location>
        <begin position="46"/>
        <end position="67"/>
    </location>
</feature>
<proteinExistence type="inferred from homology"/>
<dbReference type="PANTHER" id="PTHR34384:SF5">
    <property type="entry name" value="L-2,3-DIAMINOPROPANOATE--CITRATE LIGASE"/>
    <property type="match status" value="1"/>
</dbReference>
<accession>A0A4R4PJ70</accession>
<comment type="subcellular location">
    <subcellularLocation>
        <location evidence="1">Cell membrane</location>
        <topology evidence="1">Multi-pass membrane protein</topology>
    </subcellularLocation>
</comment>
<dbReference type="InterPro" id="IPR036259">
    <property type="entry name" value="MFS_trans_sf"/>
</dbReference>
<dbReference type="Pfam" id="PF07690">
    <property type="entry name" value="MFS_1"/>
    <property type="match status" value="1"/>
</dbReference>
<dbReference type="GO" id="GO:0019290">
    <property type="term" value="P:siderophore biosynthetic process"/>
    <property type="evidence" value="ECO:0007669"/>
    <property type="project" value="InterPro"/>
</dbReference>
<dbReference type="EMBL" id="SMKA01000200">
    <property type="protein sequence ID" value="TDC22062.1"/>
    <property type="molecule type" value="Genomic_DNA"/>
</dbReference>
<dbReference type="Gene3D" id="1.20.1250.20">
    <property type="entry name" value="MFS general substrate transporter like domains"/>
    <property type="match status" value="1"/>
</dbReference>
<feature type="transmembrane region" description="Helical" evidence="7">
    <location>
        <begin position="12"/>
        <end position="34"/>
    </location>
</feature>
<dbReference type="AlphaFoldDB" id="A0A4R4PJ70"/>
<dbReference type="Pfam" id="PF06276">
    <property type="entry name" value="FhuF"/>
    <property type="match status" value="1"/>
</dbReference>
<dbReference type="SUPFAM" id="SSF103473">
    <property type="entry name" value="MFS general substrate transporter"/>
    <property type="match status" value="1"/>
</dbReference>
<feature type="transmembrane region" description="Helical" evidence="7">
    <location>
        <begin position="300"/>
        <end position="323"/>
    </location>
</feature>
<feature type="transmembrane region" description="Helical" evidence="7">
    <location>
        <begin position="362"/>
        <end position="384"/>
    </location>
</feature>